<dbReference type="InterPro" id="IPR013954">
    <property type="entry name" value="PNK3P"/>
</dbReference>
<evidence type="ECO:0000313" key="1">
    <source>
        <dbReference type="EMBL" id="PVU97567.1"/>
    </source>
</evidence>
<dbReference type="InterPro" id="IPR023214">
    <property type="entry name" value="HAD_sf"/>
</dbReference>
<dbReference type="Gene3D" id="3.40.50.300">
    <property type="entry name" value="P-loop containing nucleotide triphosphate hydrolases"/>
    <property type="match status" value="1"/>
</dbReference>
<gene>
    <name evidence="1" type="ORF">BB559_001960</name>
</gene>
<organism evidence="1 2">
    <name type="scientific">Furculomyces boomerangus</name>
    <dbReference type="NCBI Taxonomy" id="61424"/>
    <lineage>
        <taxon>Eukaryota</taxon>
        <taxon>Fungi</taxon>
        <taxon>Fungi incertae sedis</taxon>
        <taxon>Zoopagomycota</taxon>
        <taxon>Kickxellomycotina</taxon>
        <taxon>Harpellomycetes</taxon>
        <taxon>Harpellales</taxon>
        <taxon>Harpellaceae</taxon>
        <taxon>Furculomyces</taxon>
    </lineage>
</organism>
<dbReference type="STRING" id="61424.A0A2T9YZ31"/>
<dbReference type="PANTHER" id="PTHR12083">
    <property type="entry name" value="BIFUNCTIONAL POLYNUCLEOTIDE PHOSPHATASE/KINASE"/>
    <property type="match status" value="1"/>
</dbReference>
<reference evidence="1 2" key="1">
    <citation type="journal article" date="2018" name="MBio">
        <title>Comparative Genomics Reveals the Core Gene Toolbox for the Fungus-Insect Symbiosis.</title>
        <authorList>
            <person name="Wang Y."/>
            <person name="Stata M."/>
            <person name="Wang W."/>
            <person name="Stajich J.E."/>
            <person name="White M.M."/>
            <person name="Moncalvo J.M."/>
        </authorList>
    </citation>
    <scope>NUCLEOTIDE SEQUENCE [LARGE SCALE GENOMIC DNA]</scope>
    <source>
        <strain evidence="1 2">AUS-77-4</strain>
    </source>
</reference>
<dbReference type="Pfam" id="PF13671">
    <property type="entry name" value="AAA_33"/>
    <property type="match status" value="1"/>
</dbReference>
<dbReference type="NCBIfam" id="TIGR01664">
    <property type="entry name" value="DNA-3'-Pase"/>
    <property type="match status" value="1"/>
</dbReference>
<sequence>MPPKKRQLSLTSFTKNNKRQETGNNNSIENKDSYPGSWFESHNLLIGKFGDPQTSSKIAAFDLDGTLINVKSKYKTPQDGDDWVFAFPIVVDKLRKLYSEGFHISLVSNQKGLLVEKGKKDLKKQKRIQDMKHKLQIPFWFFAAKEEDFFRKPRIGIWYLVAIHANKGEKIDLDSSFYVGDALGRPAGWRQGVSKDHSDCDLKLAYNIGIKIYSPEEFFESKIKPPKIVDPVHPRDLTSLISEKKKEYDGYENDLIENINQAKKDNKQVVVIMIGMPASGKSTFVLDTLVEKCGFTRVNQDTLVTKKKCLDFAAQSLKEGKNIVIDNTNPGPDPRSEFISLAKSFNTLIYCAHKDVPDQVVSHNNSFRAVYKQAIAIDNWVKFESSYCYPNPDLINKPLEELVELVPDPGNKVSRIVYNVYKNKFVLPTKNEGFHGIYLIPFSANNNSDLESKIWNLHLS</sequence>
<dbReference type="NCBIfam" id="TIGR01662">
    <property type="entry name" value="HAD-SF-IIIA"/>
    <property type="match status" value="1"/>
</dbReference>
<dbReference type="GO" id="GO:0003690">
    <property type="term" value="F:double-stranded DNA binding"/>
    <property type="evidence" value="ECO:0007669"/>
    <property type="project" value="TreeGrafter"/>
</dbReference>
<dbReference type="GO" id="GO:0046403">
    <property type="term" value="F:polynucleotide 3'-phosphatase activity"/>
    <property type="evidence" value="ECO:0007669"/>
    <property type="project" value="TreeGrafter"/>
</dbReference>
<accession>A0A2T9YZ31</accession>
<dbReference type="OrthoDB" id="19045at2759"/>
<dbReference type="AlphaFoldDB" id="A0A2T9YZ31"/>
<dbReference type="InterPro" id="IPR036412">
    <property type="entry name" value="HAD-like_sf"/>
</dbReference>
<protein>
    <recommendedName>
        <fullName evidence="3">Polynucleotide kinase 3'-phosphatase</fullName>
    </recommendedName>
</protein>
<dbReference type="InterPro" id="IPR006551">
    <property type="entry name" value="Polynucleotide_phosphatase"/>
</dbReference>
<dbReference type="Gene3D" id="3.40.50.1000">
    <property type="entry name" value="HAD superfamily/HAD-like"/>
    <property type="match status" value="1"/>
</dbReference>
<proteinExistence type="predicted"/>
<dbReference type="Proteomes" id="UP000245699">
    <property type="component" value="Unassembled WGS sequence"/>
</dbReference>
<dbReference type="InterPro" id="IPR027417">
    <property type="entry name" value="P-loop_NTPase"/>
</dbReference>
<dbReference type="EMBL" id="MBFT01000104">
    <property type="protein sequence ID" value="PVU97567.1"/>
    <property type="molecule type" value="Genomic_DNA"/>
</dbReference>
<name>A0A2T9YZ31_9FUNG</name>
<evidence type="ECO:0008006" key="3">
    <source>
        <dbReference type="Google" id="ProtNLM"/>
    </source>
</evidence>
<dbReference type="SUPFAM" id="SSF56784">
    <property type="entry name" value="HAD-like"/>
    <property type="match status" value="1"/>
</dbReference>
<dbReference type="Pfam" id="PF08645">
    <property type="entry name" value="PNK3P"/>
    <property type="match status" value="1"/>
</dbReference>
<dbReference type="InterPro" id="IPR006549">
    <property type="entry name" value="HAD-SF_hydro_IIIA"/>
</dbReference>
<evidence type="ECO:0000313" key="2">
    <source>
        <dbReference type="Proteomes" id="UP000245699"/>
    </source>
</evidence>
<dbReference type="GO" id="GO:0006281">
    <property type="term" value="P:DNA repair"/>
    <property type="evidence" value="ECO:0007669"/>
    <property type="project" value="TreeGrafter"/>
</dbReference>
<dbReference type="SUPFAM" id="SSF52540">
    <property type="entry name" value="P-loop containing nucleoside triphosphate hydrolases"/>
    <property type="match status" value="1"/>
</dbReference>
<comment type="caution">
    <text evidence="1">The sequence shown here is derived from an EMBL/GenBank/DDBJ whole genome shotgun (WGS) entry which is preliminary data.</text>
</comment>
<dbReference type="GO" id="GO:0046404">
    <property type="term" value="F:ATP-dependent polydeoxyribonucleotide 5'-hydroxyl-kinase activity"/>
    <property type="evidence" value="ECO:0007669"/>
    <property type="project" value="TreeGrafter"/>
</dbReference>
<dbReference type="PANTHER" id="PTHR12083:SF9">
    <property type="entry name" value="BIFUNCTIONAL POLYNUCLEOTIDE PHOSPHATASE_KINASE"/>
    <property type="match status" value="1"/>
</dbReference>
<keyword evidence="2" id="KW-1185">Reference proteome</keyword>